<dbReference type="EMBL" id="CM047747">
    <property type="protein sequence ID" value="KAJ0016865.1"/>
    <property type="molecule type" value="Genomic_DNA"/>
</dbReference>
<accession>A0ACC0XET3</accession>
<reference evidence="2" key="1">
    <citation type="journal article" date="2023" name="G3 (Bethesda)">
        <title>Genome assembly and association tests identify interacting loci associated with vigor, precocity, and sex in interspecific pistachio rootstocks.</title>
        <authorList>
            <person name="Palmer W."/>
            <person name="Jacygrad E."/>
            <person name="Sagayaradj S."/>
            <person name="Cavanaugh K."/>
            <person name="Han R."/>
            <person name="Bertier L."/>
            <person name="Beede B."/>
            <person name="Kafkas S."/>
            <person name="Golino D."/>
            <person name="Preece J."/>
            <person name="Michelmore R."/>
        </authorList>
    </citation>
    <scope>NUCLEOTIDE SEQUENCE [LARGE SCALE GENOMIC DNA]</scope>
</reference>
<evidence type="ECO:0000313" key="1">
    <source>
        <dbReference type="EMBL" id="KAJ0016865.1"/>
    </source>
</evidence>
<name>A0ACC0XET3_9ROSI</name>
<comment type="caution">
    <text evidence="1">The sequence shown here is derived from an EMBL/GenBank/DDBJ whole genome shotgun (WGS) entry which is preliminary data.</text>
</comment>
<evidence type="ECO:0000313" key="2">
    <source>
        <dbReference type="Proteomes" id="UP001163603"/>
    </source>
</evidence>
<organism evidence="1 2">
    <name type="scientific">Pistacia integerrima</name>
    <dbReference type="NCBI Taxonomy" id="434235"/>
    <lineage>
        <taxon>Eukaryota</taxon>
        <taxon>Viridiplantae</taxon>
        <taxon>Streptophyta</taxon>
        <taxon>Embryophyta</taxon>
        <taxon>Tracheophyta</taxon>
        <taxon>Spermatophyta</taxon>
        <taxon>Magnoliopsida</taxon>
        <taxon>eudicotyledons</taxon>
        <taxon>Gunneridae</taxon>
        <taxon>Pentapetalae</taxon>
        <taxon>rosids</taxon>
        <taxon>malvids</taxon>
        <taxon>Sapindales</taxon>
        <taxon>Anacardiaceae</taxon>
        <taxon>Pistacia</taxon>
    </lineage>
</organism>
<gene>
    <name evidence="1" type="ORF">Pint_12149</name>
</gene>
<proteinExistence type="predicted"/>
<protein>
    <submittedName>
        <fullName evidence="1">Uncharacterized protein</fullName>
    </submittedName>
</protein>
<keyword evidence="2" id="KW-1185">Reference proteome</keyword>
<sequence length="132" mass="14397">MESHGEKLHKLIEKNRGAKGGFMSLQSMGSGRVESSFSDMSISSGGSGFGMTLEILFLEWSMLLIDNSNRSGLMEFVVPPTDLSAIFPISVRFSATNTFSDLKVVDILPLRGGPSPKFSQRTVLSTENYPVM</sequence>
<dbReference type="Proteomes" id="UP001163603">
    <property type="component" value="Chromosome 12"/>
</dbReference>